<organism evidence="1 2">
    <name type="scientific">Psilocybe cubensis</name>
    <name type="common">Psychedelic mushroom</name>
    <name type="synonym">Stropharia cubensis</name>
    <dbReference type="NCBI Taxonomy" id="181762"/>
    <lineage>
        <taxon>Eukaryota</taxon>
        <taxon>Fungi</taxon>
        <taxon>Dikarya</taxon>
        <taxon>Basidiomycota</taxon>
        <taxon>Agaricomycotina</taxon>
        <taxon>Agaricomycetes</taxon>
        <taxon>Agaricomycetidae</taxon>
        <taxon>Agaricales</taxon>
        <taxon>Agaricineae</taxon>
        <taxon>Strophariaceae</taxon>
        <taxon>Psilocybe</taxon>
    </lineage>
</organism>
<accession>A0ACB8GPF6</accession>
<sequence length="146" mass="16479">MTYNHVCDTTYTHPSFLLFAISVGVTHLTMALLTAARQDLRKLGVPVVRVVTRDGAWSLVIVCTLFAAIVPYSYSLHVEKAHVVFGWPITILSICTVRYTDTDPERTRSRNTDTTIIISEIHTLELEMQEYIYFSHADTVVNSTTN</sequence>
<protein>
    <submittedName>
        <fullName evidence="1">Uncharacterized protein</fullName>
    </submittedName>
</protein>
<reference evidence="1" key="1">
    <citation type="submission" date="2021-10" db="EMBL/GenBank/DDBJ databases">
        <title>Psilocybe cubensis genome.</title>
        <authorList>
            <person name="Mckernan K.J."/>
            <person name="Crawford S."/>
            <person name="Trippe A."/>
            <person name="Kane L.T."/>
            <person name="Mclaughlin S."/>
        </authorList>
    </citation>
    <scope>NUCLEOTIDE SEQUENCE</scope>
    <source>
        <strain evidence="1">MGC-MH-2018</strain>
    </source>
</reference>
<evidence type="ECO:0000313" key="2">
    <source>
        <dbReference type="Proteomes" id="UP000664032"/>
    </source>
</evidence>
<comment type="caution">
    <text evidence="1">The sequence shown here is derived from an EMBL/GenBank/DDBJ whole genome shotgun (WGS) entry which is preliminary data.</text>
</comment>
<dbReference type="Proteomes" id="UP000664032">
    <property type="component" value="Unassembled WGS sequence"/>
</dbReference>
<proteinExistence type="predicted"/>
<evidence type="ECO:0000313" key="1">
    <source>
        <dbReference type="EMBL" id="KAH9477292.1"/>
    </source>
</evidence>
<gene>
    <name evidence="1" type="ORF">JR316_0009496</name>
</gene>
<name>A0ACB8GPF6_PSICU</name>
<keyword evidence="2" id="KW-1185">Reference proteome</keyword>
<dbReference type="EMBL" id="JAFIQS020000009">
    <property type="protein sequence ID" value="KAH9477292.1"/>
    <property type="molecule type" value="Genomic_DNA"/>
</dbReference>